<organism evidence="1 2">
    <name type="scientific">Mycoplasmopsis bovirhinis</name>
    <dbReference type="NCBI Taxonomy" id="29553"/>
    <lineage>
        <taxon>Bacteria</taxon>
        <taxon>Bacillati</taxon>
        <taxon>Mycoplasmatota</taxon>
        <taxon>Mycoplasmoidales</taxon>
        <taxon>Metamycoplasmataceae</taxon>
        <taxon>Mycoplasmopsis</taxon>
    </lineage>
</organism>
<keyword evidence="2" id="KW-1185">Reference proteome</keyword>
<dbReference type="InterPro" id="IPR036113">
    <property type="entry name" value="Asp/Glu-ADT_sf_sub_c"/>
</dbReference>
<dbReference type="Proteomes" id="UP000289952">
    <property type="component" value="Chromosome"/>
</dbReference>
<name>A0A2D1JLI6_9BACT</name>
<dbReference type="KEGG" id="mboh:CO229_01485"/>
<evidence type="ECO:0000313" key="1">
    <source>
        <dbReference type="EMBL" id="VEU62801.1"/>
    </source>
</evidence>
<evidence type="ECO:0000313" key="2">
    <source>
        <dbReference type="Proteomes" id="UP000289952"/>
    </source>
</evidence>
<dbReference type="Pfam" id="PF02686">
    <property type="entry name" value="GatC"/>
    <property type="match status" value="1"/>
</dbReference>
<dbReference type="RefSeq" id="WP_099309323.1">
    <property type="nucleotide sequence ID" value="NZ_CP024049.1"/>
</dbReference>
<dbReference type="InterPro" id="IPR003837">
    <property type="entry name" value="GatC"/>
</dbReference>
<keyword evidence="1" id="KW-0808">Transferase</keyword>
<dbReference type="GO" id="GO:0016740">
    <property type="term" value="F:transferase activity"/>
    <property type="evidence" value="ECO:0007669"/>
    <property type="project" value="UniProtKB-KW"/>
</dbReference>
<dbReference type="GO" id="GO:0006450">
    <property type="term" value="P:regulation of translational fidelity"/>
    <property type="evidence" value="ECO:0007669"/>
    <property type="project" value="InterPro"/>
</dbReference>
<sequence>MKQINNEKIKRIVESLMFEPNDQVINNIIKNWNDLSKSIELFNNFNLENLEPMTHIDQSYQIDFLREDIPSQINSITKETILTNTKNKDDDYVILAKVVQ</sequence>
<gene>
    <name evidence="1" type="primary">gatC</name>
    <name evidence="1" type="ORF">NCTC10118_00140</name>
</gene>
<protein>
    <submittedName>
        <fullName evidence="1">Glutamyl-tRNA(Gln)amidotransferase subunit C</fullName>
    </submittedName>
</protein>
<dbReference type="AlphaFoldDB" id="A0A2D1JLI6"/>
<dbReference type="OrthoDB" id="401051at2"/>
<reference evidence="1 2" key="1">
    <citation type="submission" date="2019-01" db="EMBL/GenBank/DDBJ databases">
        <authorList>
            <consortium name="Pathogen Informatics"/>
        </authorList>
    </citation>
    <scope>NUCLEOTIDE SEQUENCE [LARGE SCALE GENOMIC DNA]</scope>
    <source>
        <strain evidence="1 2">NCTC10118</strain>
    </source>
</reference>
<accession>A0A2D1JLI6</accession>
<proteinExistence type="predicted"/>
<dbReference type="SUPFAM" id="SSF141000">
    <property type="entry name" value="Glu-tRNAGln amidotransferase C subunit"/>
    <property type="match status" value="1"/>
</dbReference>
<dbReference type="EMBL" id="LR214972">
    <property type="protein sequence ID" value="VEU62801.1"/>
    <property type="molecule type" value="Genomic_DNA"/>
</dbReference>